<gene>
    <name evidence="3" type="primary">gcvH</name>
    <name evidence="6" type="ORF">J3R75_001116</name>
</gene>
<dbReference type="RefSeq" id="WP_307260349.1">
    <property type="nucleotide sequence ID" value="NZ_JAUSVL010000001.1"/>
</dbReference>
<dbReference type="AlphaFoldDB" id="A0AAE3VEZ3"/>
<dbReference type="PROSITE" id="PS00189">
    <property type="entry name" value="LIPOYL"/>
    <property type="match status" value="1"/>
</dbReference>
<dbReference type="EMBL" id="JAUSVL010000001">
    <property type="protein sequence ID" value="MDQ0289009.1"/>
    <property type="molecule type" value="Genomic_DNA"/>
</dbReference>
<comment type="cofactor">
    <cofactor evidence="3">
        <name>(R)-lipoate</name>
        <dbReference type="ChEBI" id="CHEBI:83088"/>
    </cofactor>
    <text evidence="3">Binds 1 lipoyl cofactor covalently.</text>
</comment>
<dbReference type="GO" id="GO:0005960">
    <property type="term" value="C:glycine cleavage complex"/>
    <property type="evidence" value="ECO:0007669"/>
    <property type="project" value="InterPro"/>
</dbReference>
<organism evidence="6 7">
    <name type="scientific">Oligosphaera ethanolica</name>
    <dbReference type="NCBI Taxonomy" id="760260"/>
    <lineage>
        <taxon>Bacteria</taxon>
        <taxon>Pseudomonadati</taxon>
        <taxon>Lentisphaerota</taxon>
        <taxon>Oligosphaeria</taxon>
        <taxon>Oligosphaerales</taxon>
        <taxon>Oligosphaeraceae</taxon>
        <taxon>Oligosphaera</taxon>
    </lineage>
</organism>
<dbReference type="CDD" id="cd06848">
    <property type="entry name" value="GCS_H"/>
    <property type="match status" value="1"/>
</dbReference>
<dbReference type="PANTHER" id="PTHR11715:SF3">
    <property type="entry name" value="GLYCINE CLEAVAGE SYSTEM H PROTEIN-RELATED"/>
    <property type="match status" value="1"/>
</dbReference>
<dbReference type="InterPro" id="IPR011053">
    <property type="entry name" value="Single_hybrid_motif"/>
</dbReference>
<dbReference type="InterPro" id="IPR033753">
    <property type="entry name" value="GCV_H/Fam206"/>
</dbReference>
<comment type="caution">
    <text evidence="6">The sequence shown here is derived from an EMBL/GenBank/DDBJ whole genome shotgun (WGS) entry which is preliminary data.</text>
</comment>
<dbReference type="PANTHER" id="PTHR11715">
    <property type="entry name" value="GLYCINE CLEAVAGE SYSTEM H PROTEIN"/>
    <property type="match status" value="1"/>
</dbReference>
<reference evidence="6" key="1">
    <citation type="submission" date="2023-07" db="EMBL/GenBank/DDBJ databases">
        <title>Genomic Encyclopedia of Type Strains, Phase IV (KMG-IV): sequencing the most valuable type-strain genomes for metagenomic binning, comparative biology and taxonomic classification.</title>
        <authorList>
            <person name="Goeker M."/>
        </authorList>
    </citation>
    <scope>NUCLEOTIDE SEQUENCE</scope>
    <source>
        <strain evidence="6">DSM 24202</strain>
    </source>
</reference>
<protein>
    <recommendedName>
        <fullName evidence="3">Glycine cleavage system H protein</fullName>
    </recommendedName>
</protein>
<dbReference type="NCBIfam" id="NF002270">
    <property type="entry name" value="PRK01202.1"/>
    <property type="match status" value="1"/>
</dbReference>
<dbReference type="Gene3D" id="2.40.50.100">
    <property type="match status" value="1"/>
</dbReference>
<name>A0AAE3VEZ3_9BACT</name>
<dbReference type="GO" id="GO:0005737">
    <property type="term" value="C:cytoplasm"/>
    <property type="evidence" value="ECO:0007669"/>
    <property type="project" value="TreeGrafter"/>
</dbReference>
<dbReference type="SUPFAM" id="SSF51230">
    <property type="entry name" value="Single hybrid motif"/>
    <property type="match status" value="1"/>
</dbReference>
<dbReference type="PROSITE" id="PS50968">
    <property type="entry name" value="BIOTINYL_LIPOYL"/>
    <property type="match status" value="1"/>
</dbReference>
<evidence type="ECO:0000256" key="1">
    <source>
        <dbReference type="ARBA" id="ARBA00009249"/>
    </source>
</evidence>
<comment type="function">
    <text evidence="3">The glycine cleavage system catalyzes the degradation of glycine. The H protein shuttles the methylamine group of glycine from the P protein to the T protein.</text>
</comment>
<proteinExistence type="inferred from homology"/>
<evidence type="ECO:0000259" key="5">
    <source>
        <dbReference type="PROSITE" id="PS50968"/>
    </source>
</evidence>
<keyword evidence="2 3" id="KW-0450">Lipoyl</keyword>
<dbReference type="NCBIfam" id="TIGR00527">
    <property type="entry name" value="gcvH"/>
    <property type="match status" value="1"/>
</dbReference>
<keyword evidence="7" id="KW-1185">Reference proteome</keyword>
<evidence type="ECO:0000256" key="4">
    <source>
        <dbReference type="PIRSR" id="PIRSR617453-50"/>
    </source>
</evidence>
<dbReference type="HAMAP" id="MF_00272">
    <property type="entry name" value="GcvH"/>
    <property type="match status" value="1"/>
</dbReference>
<dbReference type="GO" id="GO:0019464">
    <property type="term" value="P:glycine decarboxylation via glycine cleavage system"/>
    <property type="evidence" value="ECO:0007669"/>
    <property type="project" value="UniProtKB-UniRule"/>
</dbReference>
<dbReference type="InterPro" id="IPR003016">
    <property type="entry name" value="2-oxoA_DH_lipoyl-BS"/>
</dbReference>
<feature type="domain" description="Lipoyl-binding" evidence="5">
    <location>
        <begin position="17"/>
        <end position="99"/>
    </location>
</feature>
<feature type="modified residue" description="N6-lipoyllysine" evidence="3 4">
    <location>
        <position position="58"/>
    </location>
</feature>
<comment type="similarity">
    <text evidence="1 3">Belongs to the GcvH family.</text>
</comment>
<evidence type="ECO:0000313" key="7">
    <source>
        <dbReference type="Proteomes" id="UP001238163"/>
    </source>
</evidence>
<sequence length="120" mass="12872">MKRYSNEHQWVECQGREATVGITAFAAEELGELNYVELPAIGAVIAANAPLCVVESVKAASDVFLPVTGRVIAVNSRLEKEPGLINSSPEGDGWICRIDQFSPSEVEALMDAAAYKAFTA</sequence>
<accession>A0AAE3VEZ3</accession>
<dbReference type="Proteomes" id="UP001238163">
    <property type="component" value="Unassembled WGS sequence"/>
</dbReference>
<evidence type="ECO:0000313" key="6">
    <source>
        <dbReference type="EMBL" id="MDQ0289009.1"/>
    </source>
</evidence>
<evidence type="ECO:0000256" key="3">
    <source>
        <dbReference type="HAMAP-Rule" id="MF_00272"/>
    </source>
</evidence>
<dbReference type="InterPro" id="IPR000089">
    <property type="entry name" value="Biotin_lipoyl"/>
</dbReference>
<dbReference type="Pfam" id="PF01597">
    <property type="entry name" value="GCV_H"/>
    <property type="match status" value="1"/>
</dbReference>
<dbReference type="InterPro" id="IPR002930">
    <property type="entry name" value="GCV_H"/>
</dbReference>
<dbReference type="InterPro" id="IPR017453">
    <property type="entry name" value="GCV_H_sub"/>
</dbReference>
<comment type="subunit">
    <text evidence="3">The glycine cleavage system is composed of four proteins: P, T, L and H.</text>
</comment>
<evidence type="ECO:0000256" key="2">
    <source>
        <dbReference type="ARBA" id="ARBA00022823"/>
    </source>
</evidence>
<dbReference type="GO" id="GO:0009249">
    <property type="term" value="P:protein lipoylation"/>
    <property type="evidence" value="ECO:0007669"/>
    <property type="project" value="TreeGrafter"/>
</dbReference>